<sequence length="186" mass="22502">MTSLDQEIIIPNGKLLEISNQYCGLFYLLKTWKRDFIWYFTKNNWNYLNTILLDNSNNYTIGDIYGENLPNEFTKYMYKDLKEKVFKTISVEDVICYFEDKANLDWDKEEEEEKWDFGSNIDFFLMNELIDNLLETTILNKPYGIYKRDELYNFLKKKLASTLEYTKNGELLLEYKFYSIPYYTAF</sequence>
<dbReference type="AlphaFoldDB" id="A0A6C0JAU7"/>
<protein>
    <submittedName>
        <fullName evidence="1">Uncharacterized protein</fullName>
    </submittedName>
</protein>
<reference evidence="1" key="1">
    <citation type="journal article" date="2020" name="Nature">
        <title>Giant virus diversity and host interactions through global metagenomics.</title>
        <authorList>
            <person name="Schulz F."/>
            <person name="Roux S."/>
            <person name="Paez-Espino D."/>
            <person name="Jungbluth S."/>
            <person name="Walsh D.A."/>
            <person name="Denef V.J."/>
            <person name="McMahon K.D."/>
            <person name="Konstantinidis K.T."/>
            <person name="Eloe-Fadrosh E.A."/>
            <person name="Kyrpides N.C."/>
            <person name="Woyke T."/>
        </authorList>
    </citation>
    <scope>NUCLEOTIDE SEQUENCE</scope>
    <source>
        <strain evidence="1">GVMAG-M-3300025880-56</strain>
    </source>
</reference>
<organism evidence="1">
    <name type="scientific">viral metagenome</name>
    <dbReference type="NCBI Taxonomy" id="1070528"/>
    <lineage>
        <taxon>unclassified sequences</taxon>
        <taxon>metagenomes</taxon>
        <taxon>organismal metagenomes</taxon>
    </lineage>
</organism>
<name>A0A6C0JAU7_9ZZZZ</name>
<dbReference type="EMBL" id="MN740350">
    <property type="protein sequence ID" value="QHU01921.1"/>
    <property type="molecule type" value="Genomic_DNA"/>
</dbReference>
<proteinExistence type="predicted"/>
<accession>A0A6C0JAU7</accession>
<evidence type="ECO:0000313" key="1">
    <source>
        <dbReference type="EMBL" id="QHU01921.1"/>
    </source>
</evidence>